<protein>
    <recommendedName>
        <fullName evidence="6">PhoH-like protein</fullName>
    </recommendedName>
</protein>
<dbReference type="GO" id="GO:0005524">
    <property type="term" value="F:ATP binding"/>
    <property type="evidence" value="ECO:0007669"/>
    <property type="project" value="UniProtKB-KW"/>
</dbReference>
<evidence type="ECO:0000256" key="4">
    <source>
        <dbReference type="ARBA" id="ARBA00022741"/>
    </source>
</evidence>
<dbReference type="RefSeq" id="WP_151120563.1">
    <property type="nucleotide sequence ID" value="NZ_CP042582.1"/>
</dbReference>
<feature type="domain" description="PhoH-like protein" evidence="8">
    <location>
        <begin position="122"/>
        <end position="325"/>
    </location>
</feature>
<name>A0A5J6NBA8_9PROT</name>
<gene>
    <name evidence="9" type="primary">phoH</name>
    <name evidence="9" type="ORF">FRZ61_52430</name>
</gene>
<dbReference type="PANTHER" id="PTHR30473">
    <property type="entry name" value="PROTEIN PHOH"/>
    <property type="match status" value="1"/>
</dbReference>
<evidence type="ECO:0000256" key="5">
    <source>
        <dbReference type="ARBA" id="ARBA00022840"/>
    </source>
</evidence>
<evidence type="ECO:0000259" key="8">
    <source>
        <dbReference type="Pfam" id="PF02562"/>
    </source>
</evidence>
<keyword evidence="4" id="KW-0547">Nucleotide-binding</keyword>
<comment type="similarity">
    <text evidence="2">Belongs to the PhoH family.</text>
</comment>
<dbReference type="OrthoDB" id="9805148at2"/>
<evidence type="ECO:0000256" key="7">
    <source>
        <dbReference type="SAM" id="MobiDB-lite"/>
    </source>
</evidence>
<comment type="subcellular location">
    <subcellularLocation>
        <location evidence="1">Cytoplasm</location>
    </subcellularLocation>
</comment>
<dbReference type="AlphaFoldDB" id="A0A5J6NBA8"/>
<dbReference type="KEGG" id="hadh:FRZ61_52430"/>
<dbReference type="Gene3D" id="3.40.50.300">
    <property type="entry name" value="P-loop containing nucleotide triphosphate hydrolases"/>
    <property type="match status" value="1"/>
</dbReference>
<dbReference type="FunFam" id="3.40.50.300:FF:000013">
    <property type="entry name" value="PhoH family ATPase"/>
    <property type="match status" value="1"/>
</dbReference>
<dbReference type="Pfam" id="PF02562">
    <property type="entry name" value="PhoH"/>
    <property type="match status" value="1"/>
</dbReference>
<dbReference type="InterPro" id="IPR003714">
    <property type="entry name" value="PhoH"/>
</dbReference>
<dbReference type="InterPro" id="IPR051451">
    <property type="entry name" value="PhoH2-like"/>
</dbReference>
<evidence type="ECO:0000256" key="6">
    <source>
        <dbReference type="ARBA" id="ARBA00039970"/>
    </source>
</evidence>
<dbReference type="SUPFAM" id="SSF52540">
    <property type="entry name" value="P-loop containing nucleoside triphosphate hydrolases"/>
    <property type="match status" value="1"/>
</dbReference>
<keyword evidence="10" id="KW-1185">Reference proteome</keyword>
<evidence type="ECO:0000313" key="9">
    <source>
        <dbReference type="EMBL" id="QEX25296.1"/>
    </source>
</evidence>
<accession>A0A5J6NBA8</accession>
<keyword evidence="3" id="KW-0963">Cytoplasm</keyword>
<dbReference type="Proteomes" id="UP000325797">
    <property type="component" value="Chromosome"/>
</dbReference>
<dbReference type="InterPro" id="IPR027417">
    <property type="entry name" value="P-loop_NTPase"/>
</dbReference>
<evidence type="ECO:0000256" key="2">
    <source>
        <dbReference type="ARBA" id="ARBA00010393"/>
    </source>
</evidence>
<keyword evidence="5" id="KW-0067">ATP-binding</keyword>
<feature type="region of interest" description="Disordered" evidence="7">
    <location>
        <begin position="327"/>
        <end position="351"/>
    </location>
</feature>
<organism evidence="9 10">
    <name type="scientific">Hypericibacter adhaerens</name>
    <dbReference type="NCBI Taxonomy" id="2602016"/>
    <lineage>
        <taxon>Bacteria</taxon>
        <taxon>Pseudomonadati</taxon>
        <taxon>Pseudomonadota</taxon>
        <taxon>Alphaproteobacteria</taxon>
        <taxon>Rhodospirillales</taxon>
        <taxon>Dongiaceae</taxon>
        <taxon>Hypericibacter</taxon>
    </lineage>
</organism>
<reference evidence="9 10" key="1">
    <citation type="submission" date="2019-08" db="EMBL/GenBank/DDBJ databases">
        <title>Hyperibacter terrae gen. nov., sp. nov. and Hyperibacter viscosus sp. nov., two new members in the family Rhodospirillaceae isolated from the rhizosphere of Hypericum perforatum.</title>
        <authorList>
            <person name="Noviana Z."/>
        </authorList>
    </citation>
    <scope>NUCLEOTIDE SEQUENCE [LARGE SCALE GENOMIC DNA]</scope>
    <source>
        <strain evidence="9 10">R5959</strain>
    </source>
</reference>
<dbReference type="PANTHER" id="PTHR30473:SF1">
    <property type="entry name" value="PHOH-LIKE PROTEIN"/>
    <property type="match status" value="1"/>
</dbReference>
<evidence type="ECO:0000256" key="3">
    <source>
        <dbReference type="ARBA" id="ARBA00022490"/>
    </source>
</evidence>
<sequence length="351" mass="38281">MKSLPAATVNPPIHLEFDDNRLLPSLFGEHDQHLVRIEQGLGVSLVSRGNRLAISGPAEAVAHARTALIALYQRLKRGLPVDMAEVDAAVRLVRAEEQAGEPGLFERMGPDGTAVRTQRRHITPRSPMQAAYLKALRDRDLVFGLGPAGTGKTYLAVAVAVAMLTKGSIDRIVLSRPAVEAGERLGFLPGDLREKVDPYLRPLYDALYDMMPADQVMRRLSNGEIEVAPLAFMRGRTLSNSFVILDEAQNTTPVQMKMFLTRLGEGSRMAVTGDLSQIDLPAGQRCGLADAVETLDNIEGVSIVRFTEADVVRHPLVGRVVRAYEAREREQRARAGNGPAPDGGDRDAPKR</sequence>
<evidence type="ECO:0000313" key="10">
    <source>
        <dbReference type="Proteomes" id="UP000325797"/>
    </source>
</evidence>
<dbReference type="GO" id="GO:0005829">
    <property type="term" value="C:cytosol"/>
    <property type="evidence" value="ECO:0007669"/>
    <property type="project" value="TreeGrafter"/>
</dbReference>
<dbReference type="EMBL" id="CP042582">
    <property type="protein sequence ID" value="QEX25296.1"/>
    <property type="molecule type" value="Genomic_DNA"/>
</dbReference>
<proteinExistence type="inferred from homology"/>
<evidence type="ECO:0000256" key="1">
    <source>
        <dbReference type="ARBA" id="ARBA00004496"/>
    </source>
</evidence>